<dbReference type="SUPFAM" id="SSF56281">
    <property type="entry name" value="Metallo-hydrolase/oxidoreductase"/>
    <property type="match status" value="1"/>
</dbReference>
<proteinExistence type="predicted"/>
<evidence type="ECO:0000259" key="1">
    <source>
        <dbReference type="SMART" id="SM00849"/>
    </source>
</evidence>
<evidence type="ECO:0000313" key="7">
    <source>
        <dbReference type="Proteomes" id="UP000286928"/>
    </source>
</evidence>
<dbReference type="Proteomes" id="UP000286910">
    <property type="component" value="Unassembled WGS sequence"/>
</dbReference>
<evidence type="ECO:0000313" key="5">
    <source>
        <dbReference type="Proteomes" id="UP000053099"/>
    </source>
</evidence>
<keyword evidence="2" id="KW-0378">Hydrolase</keyword>
<evidence type="ECO:0000313" key="2">
    <source>
        <dbReference type="EMBL" id="KPD29717.1"/>
    </source>
</evidence>
<name>A0A0N0IQE8_THESC</name>
<dbReference type="AlphaFoldDB" id="A0A0N0IQE8"/>
<evidence type="ECO:0000313" key="3">
    <source>
        <dbReference type="EMBL" id="RTH04238.1"/>
    </source>
</evidence>
<gene>
    <name evidence="2" type="ORF">AN926_07855</name>
    <name evidence="4" type="ORF">CSW33_01445</name>
    <name evidence="3" type="ORF">CSW45_05630</name>
</gene>
<dbReference type="SMART" id="SM00849">
    <property type="entry name" value="Lactamase_B"/>
    <property type="match status" value="1"/>
</dbReference>
<protein>
    <submittedName>
        <fullName evidence="2 3">Hydrolase</fullName>
    </submittedName>
</protein>
<evidence type="ECO:0000313" key="4">
    <source>
        <dbReference type="EMBL" id="RTH34530.1"/>
    </source>
</evidence>
<dbReference type="CDD" id="cd07721">
    <property type="entry name" value="yflN-like_MBL-fold"/>
    <property type="match status" value="1"/>
</dbReference>
<sequence>MRGLEALPFAANLYRVPVAEGYFLVDAGLPWEAGRLLRLLREPPRLLFLTHHHTDHSGGARALWEQFGLPILAHPKEWPYLTKEKPRPPLPIPLLGPWLANLAPPLPREALRPVEEGEEVLGWRVVELPGHTLGQVGLFREGLLIAGDALRGKGLPPRFINEDHALAKKTVRKILDLGAETVYLGHGGPLSRQEVEALALKLGV</sequence>
<dbReference type="InterPro" id="IPR036866">
    <property type="entry name" value="RibonucZ/Hydroxyglut_hydro"/>
</dbReference>
<feature type="domain" description="Metallo-beta-lactamase" evidence="1">
    <location>
        <begin position="10"/>
        <end position="186"/>
    </location>
</feature>
<dbReference type="Proteomes" id="UP000053099">
    <property type="component" value="Unassembled WGS sequence"/>
</dbReference>
<dbReference type="GO" id="GO:0016787">
    <property type="term" value="F:hydrolase activity"/>
    <property type="evidence" value="ECO:0007669"/>
    <property type="project" value="UniProtKB-KW"/>
</dbReference>
<organism evidence="2 5">
    <name type="scientific">Thermus scotoductus</name>
    <dbReference type="NCBI Taxonomy" id="37636"/>
    <lineage>
        <taxon>Bacteria</taxon>
        <taxon>Thermotogati</taxon>
        <taxon>Deinococcota</taxon>
        <taxon>Deinococci</taxon>
        <taxon>Thermales</taxon>
        <taxon>Thermaceae</taxon>
        <taxon>Thermus</taxon>
    </lineage>
</organism>
<accession>A0A0N0IQE8</accession>
<dbReference type="EMBL" id="LJJR01000021">
    <property type="protein sequence ID" value="KPD29717.1"/>
    <property type="molecule type" value="Genomic_DNA"/>
</dbReference>
<dbReference type="InterPro" id="IPR001279">
    <property type="entry name" value="Metallo-B-lactamas"/>
</dbReference>
<dbReference type="PANTHER" id="PTHR42951">
    <property type="entry name" value="METALLO-BETA-LACTAMASE DOMAIN-CONTAINING"/>
    <property type="match status" value="1"/>
</dbReference>
<dbReference type="Pfam" id="PF00753">
    <property type="entry name" value="Lactamase_B"/>
    <property type="match status" value="1"/>
</dbReference>
<dbReference type="EMBL" id="PELR01000133">
    <property type="protein sequence ID" value="RTH04238.1"/>
    <property type="molecule type" value="Genomic_DNA"/>
</dbReference>
<dbReference type="InterPro" id="IPR050855">
    <property type="entry name" value="NDM-1-like"/>
</dbReference>
<dbReference type="Gene3D" id="3.60.15.10">
    <property type="entry name" value="Ribonuclease Z/Hydroxyacylglutathione hydrolase-like"/>
    <property type="match status" value="1"/>
</dbReference>
<comment type="caution">
    <text evidence="2">The sequence shown here is derived from an EMBL/GenBank/DDBJ whole genome shotgun (WGS) entry which is preliminary data.</text>
</comment>
<evidence type="ECO:0000313" key="6">
    <source>
        <dbReference type="Proteomes" id="UP000286910"/>
    </source>
</evidence>
<reference evidence="2 5" key="1">
    <citation type="submission" date="2015-09" db="EMBL/GenBank/DDBJ databases">
        <title>Draft genome sequence of Thermus scotoductus strain K1 isolated from a geothermal spring in Nagorno-Karabakh, Armenia.</title>
        <authorList>
            <person name="Saghatelyan A."/>
            <person name="Poghosyan L."/>
            <person name="Panosyan H."/>
            <person name="Birkeland N.-K."/>
        </authorList>
    </citation>
    <scope>NUCLEOTIDE SEQUENCE [LARGE SCALE GENOMIC DNA]</scope>
    <source>
        <strain evidence="2 5">K1</strain>
    </source>
</reference>
<dbReference type="Proteomes" id="UP000286928">
    <property type="component" value="Unassembled WGS sequence"/>
</dbReference>
<dbReference type="GeneID" id="93866716"/>
<dbReference type="EMBL" id="PEMD01000029">
    <property type="protein sequence ID" value="RTH34530.1"/>
    <property type="molecule type" value="Genomic_DNA"/>
</dbReference>
<dbReference type="PATRIC" id="fig|37636.3.peg.752"/>
<dbReference type="RefSeq" id="WP_019550746.1">
    <property type="nucleotide sequence ID" value="NZ_DAHVNI010000046.1"/>
</dbReference>
<reference evidence="6 7" key="2">
    <citation type="journal article" date="2019" name="Extremophiles">
        <title>Biogeography of thermophiles and predominance of Thermus scotoductus in domestic water heaters.</title>
        <authorList>
            <person name="Wilpiszeski R.L."/>
            <person name="Zhang Z."/>
            <person name="House C.H."/>
        </authorList>
    </citation>
    <scope>NUCLEOTIDE SEQUENCE [LARGE SCALE GENOMIC DNA]</scope>
    <source>
        <strain evidence="4 7">20_S20</strain>
        <strain evidence="3 6">32_S32</strain>
    </source>
</reference>